<dbReference type="EMBL" id="CYZT01000362">
    <property type="protein sequence ID" value="CUP45228.1"/>
    <property type="molecule type" value="Genomic_DNA"/>
</dbReference>
<dbReference type="AlphaFoldDB" id="A0A174NEZ4"/>
<organism evidence="2 3">
    <name type="scientific">Flavonifractor plautii</name>
    <name type="common">Fusobacterium plautii</name>
    <dbReference type="NCBI Taxonomy" id="292800"/>
    <lineage>
        <taxon>Bacteria</taxon>
        <taxon>Bacillati</taxon>
        <taxon>Bacillota</taxon>
        <taxon>Clostridia</taxon>
        <taxon>Eubacteriales</taxon>
        <taxon>Oscillospiraceae</taxon>
        <taxon>Flavonifractor</taxon>
    </lineage>
</organism>
<evidence type="ECO:0000256" key="1">
    <source>
        <dbReference type="SAM" id="MobiDB-lite"/>
    </source>
</evidence>
<accession>A0A174NEZ4</accession>
<feature type="region of interest" description="Disordered" evidence="1">
    <location>
        <begin position="20"/>
        <end position="43"/>
    </location>
</feature>
<gene>
    <name evidence="2" type="ORF">ERS852411_03156</name>
</gene>
<evidence type="ECO:0000313" key="2">
    <source>
        <dbReference type="EMBL" id="CUP45228.1"/>
    </source>
</evidence>
<feature type="compositionally biased region" description="Polar residues" evidence="1">
    <location>
        <begin position="158"/>
        <end position="167"/>
    </location>
</feature>
<name>A0A174NEZ4_FLAPL</name>
<sequence length="167" mass="17664">MVTMAGSPSGMAATARETAVRNMSSMGRPWSSPTPNITAHTHRQTKDRVLEISAIFFWRGVCPSPSPSSSPAMRPTSVSMPVPVTTHTARPRVMTVDASTILCRSARGVSSGRADSSPLDTGTDSPVMALSSAWREAASRIRASAGTRSPASRWMMSPGTSRSVSSR</sequence>
<feature type="region of interest" description="Disordered" evidence="1">
    <location>
        <begin position="107"/>
        <end position="126"/>
    </location>
</feature>
<dbReference type="Proteomes" id="UP000095746">
    <property type="component" value="Unassembled WGS sequence"/>
</dbReference>
<proteinExistence type="predicted"/>
<protein>
    <submittedName>
        <fullName evidence="2">Uncharacterized protein</fullName>
    </submittedName>
</protein>
<feature type="compositionally biased region" description="Polar residues" evidence="1">
    <location>
        <begin position="21"/>
        <end position="39"/>
    </location>
</feature>
<reference evidence="2 3" key="1">
    <citation type="submission" date="2015-09" db="EMBL/GenBank/DDBJ databases">
        <authorList>
            <consortium name="Pathogen Informatics"/>
        </authorList>
    </citation>
    <scope>NUCLEOTIDE SEQUENCE [LARGE SCALE GENOMIC DNA]</scope>
    <source>
        <strain evidence="2 3">2789STDY5608854</strain>
    </source>
</reference>
<evidence type="ECO:0000313" key="3">
    <source>
        <dbReference type="Proteomes" id="UP000095746"/>
    </source>
</evidence>
<feature type="region of interest" description="Disordered" evidence="1">
    <location>
        <begin position="138"/>
        <end position="167"/>
    </location>
</feature>
<feature type="region of interest" description="Disordered" evidence="1">
    <location>
        <begin position="66"/>
        <end position="86"/>
    </location>
</feature>